<dbReference type="InterPro" id="IPR007969">
    <property type="entry name" value="DUF732"/>
</dbReference>
<evidence type="ECO:0000259" key="2">
    <source>
        <dbReference type="Pfam" id="PF05305"/>
    </source>
</evidence>
<keyword evidence="4" id="KW-1185">Reference proteome</keyword>
<accession>A0ABW6RW08</accession>
<gene>
    <name evidence="3" type="ORF">ACFYXQ_10525</name>
</gene>
<evidence type="ECO:0000313" key="4">
    <source>
        <dbReference type="Proteomes" id="UP001601992"/>
    </source>
</evidence>
<evidence type="ECO:0000256" key="1">
    <source>
        <dbReference type="SAM" id="MobiDB-lite"/>
    </source>
</evidence>
<feature type="region of interest" description="Disordered" evidence="1">
    <location>
        <begin position="37"/>
        <end position="87"/>
    </location>
</feature>
<proteinExistence type="predicted"/>
<dbReference type="EMBL" id="JBIAQY010000003">
    <property type="protein sequence ID" value="MFF3568194.1"/>
    <property type="molecule type" value="Genomic_DNA"/>
</dbReference>
<dbReference type="PROSITE" id="PS51257">
    <property type="entry name" value="PROKAR_LIPOPROTEIN"/>
    <property type="match status" value="1"/>
</dbReference>
<feature type="domain" description="DUF732" evidence="2">
    <location>
        <begin position="97"/>
        <end position="175"/>
    </location>
</feature>
<dbReference type="Proteomes" id="UP001601992">
    <property type="component" value="Unassembled WGS sequence"/>
</dbReference>
<protein>
    <submittedName>
        <fullName evidence="3">DUF732 domain-containing protein</fullName>
    </submittedName>
</protein>
<evidence type="ECO:0000313" key="3">
    <source>
        <dbReference type="EMBL" id="MFF3568194.1"/>
    </source>
</evidence>
<dbReference type="RefSeq" id="WP_051192479.1">
    <property type="nucleotide sequence ID" value="NZ_JBIAQY010000003.1"/>
</dbReference>
<reference evidence="3 4" key="1">
    <citation type="submission" date="2024-10" db="EMBL/GenBank/DDBJ databases">
        <title>The Natural Products Discovery Center: Release of the First 8490 Sequenced Strains for Exploring Actinobacteria Biosynthetic Diversity.</title>
        <authorList>
            <person name="Kalkreuter E."/>
            <person name="Kautsar S.A."/>
            <person name="Yang D."/>
            <person name="Bader C.D."/>
            <person name="Teijaro C.N."/>
            <person name="Fluegel L."/>
            <person name="Davis C.M."/>
            <person name="Simpson J.R."/>
            <person name="Lauterbach L."/>
            <person name="Steele A.D."/>
            <person name="Gui C."/>
            <person name="Meng S."/>
            <person name="Li G."/>
            <person name="Viehrig K."/>
            <person name="Ye F."/>
            <person name="Su P."/>
            <person name="Kiefer A.F."/>
            <person name="Nichols A."/>
            <person name="Cepeda A.J."/>
            <person name="Yan W."/>
            <person name="Fan B."/>
            <person name="Jiang Y."/>
            <person name="Adhikari A."/>
            <person name="Zheng C.-J."/>
            <person name="Schuster L."/>
            <person name="Cowan T.M."/>
            <person name="Smanski M.J."/>
            <person name="Chevrette M.G."/>
            <person name="De Carvalho L.P.S."/>
            <person name="Shen B."/>
        </authorList>
    </citation>
    <scope>NUCLEOTIDE SEQUENCE [LARGE SCALE GENOMIC DNA]</scope>
    <source>
        <strain evidence="3 4">NPDC002593</strain>
    </source>
</reference>
<dbReference type="Pfam" id="PF05305">
    <property type="entry name" value="DUF732"/>
    <property type="match status" value="1"/>
</dbReference>
<feature type="compositionally biased region" description="Low complexity" evidence="1">
    <location>
        <begin position="38"/>
        <end position="78"/>
    </location>
</feature>
<name>A0ABW6RW08_9NOCA</name>
<sequence>MLRTSGKAAGLAGRGAAAGAAVAIASVLLLTGCGGNDSTASSTPTLKTSTTTAAATTTTSAPSIADSTTNAAPTTTTNEPPPAAVTPTLATPKITAKDQAFLDALKARGVTVSSPDIPLAVANYICQAKKSNVSPQEIQTYVNAMAGQDPSYDPNKMPIAQLGQTYVDVANQTYCNK</sequence>
<comment type="caution">
    <text evidence="3">The sequence shown here is derived from an EMBL/GenBank/DDBJ whole genome shotgun (WGS) entry which is preliminary data.</text>
</comment>
<organism evidence="3 4">
    <name type="scientific">Nocardia jiangxiensis</name>
    <dbReference type="NCBI Taxonomy" id="282685"/>
    <lineage>
        <taxon>Bacteria</taxon>
        <taxon>Bacillati</taxon>
        <taxon>Actinomycetota</taxon>
        <taxon>Actinomycetes</taxon>
        <taxon>Mycobacteriales</taxon>
        <taxon>Nocardiaceae</taxon>
        <taxon>Nocardia</taxon>
    </lineage>
</organism>